<reference evidence="8 9" key="1">
    <citation type="submission" date="2018-03" db="EMBL/GenBank/DDBJ databases">
        <title>Phenotypic and genomic properties of Cyclonatronum proteinivorum gen. nov., sp. nov., a haloalkaliphilic bacteroidete from soda lakes possessing Na+-translocating rhodopsin.</title>
        <authorList>
            <person name="Toshchakov S.V."/>
            <person name="Korzhenkov A."/>
            <person name="Samarov N.I."/>
            <person name="Kublanov I.V."/>
            <person name="Muntyan M.S."/>
            <person name="Sorokin D.Y."/>
        </authorList>
    </citation>
    <scope>NUCLEOTIDE SEQUENCE [LARGE SCALE GENOMIC DNA]</scope>
    <source>
        <strain evidence="8 9">Omega</strain>
    </source>
</reference>
<evidence type="ECO:0000256" key="2">
    <source>
        <dbReference type="ARBA" id="ARBA00022759"/>
    </source>
</evidence>
<keyword evidence="4 6" id="KW-0378">Hydrolase</keyword>
<dbReference type="GO" id="GO:0016787">
    <property type="term" value="F:hydrolase activity"/>
    <property type="evidence" value="ECO:0007669"/>
    <property type="project" value="UniProtKB-KW"/>
</dbReference>
<dbReference type="InterPro" id="IPR011335">
    <property type="entry name" value="Restrct_endonuc-II-like"/>
</dbReference>
<dbReference type="OrthoDB" id="9801520at2"/>
<keyword evidence="5 6" id="KW-0234">DNA repair</keyword>
<dbReference type="GO" id="GO:0006298">
    <property type="term" value="P:mismatch repair"/>
    <property type="evidence" value="ECO:0007669"/>
    <property type="project" value="UniProtKB-UniRule"/>
</dbReference>
<dbReference type="EC" id="3.1.-.-" evidence="6"/>
<accession>A0A345UI29</accession>
<feature type="region of interest" description="Disordered" evidence="7">
    <location>
        <begin position="1"/>
        <end position="25"/>
    </location>
</feature>
<dbReference type="PIRSF" id="PIRSF018267">
    <property type="entry name" value="VSR_endonuc"/>
    <property type="match status" value="1"/>
</dbReference>
<dbReference type="Gene3D" id="3.40.960.10">
    <property type="entry name" value="VSR Endonuclease"/>
    <property type="match status" value="1"/>
</dbReference>
<dbReference type="Pfam" id="PF03852">
    <property type="entry name" value="Vsr"/>
    <property type="match status" value="1"/>
</dbReference>
<protein>
    <recommendedName>
        <fullName evidence="6">Very short patch repair endonuclease</fullName>
        <ecNumber evidence="6">3.1.-.-</ecNumber>
    </recommendedName>
</protein>
<dbReference type="GO" id="GO:0004519">
    <property type="term" value="F:endonuclease activity"/>
    <property type="evidence" value="ECO:0007669"/>
    <property type="project" value="UniProtKB-KW"/>
</dbReference>
<dbReference type="InterPro" id="IPR004603">
    <property type="entry name" value="DNA_mismatch_endonuc_vsr"/>
</dbReference>
<dbReference type="Proteomes" id="UP000254808">
    <property type="component" value="Chromosome"/>
</dbReference>
<gene>
    <name evidence="8" type="ORF">CYPRO_0854</name>
</gene>
<evidence type="ECO:0000256" key="5">
    <source>
        <dbReference type="ARBA" id="ARBA00023204"/>
    </source>
</evidence>
<dbReference type="KEGG" id="cprv:CYPRO_0854"/>
<evidence type="ECO:0000256" key="6">
    <source>
        <dbReference type="PIRNR" id="PIRNR018267"/>
    </source>
</evidence>
<dbReference type="AlphaFoldDB" id="A0A345UI29"/>
<name>A0A345UI29_9BACT</name>
<dbReference type="RefSeq" id="WP_114983429.1">
    <property type="nucleotide sequence ID" value="NZ_CP027806.1"/>
</dbReference>
<dbReference type="SUPFAM" id="SSF52980">
    <property type="entry name" value="Restriction endonuclease-like"/>
    <property type="match status" value="1"/>
</dbReference>
<sequence>MADVHTPETRSFNMSRIRSKDTKPEMRLRSGLHRRGLRYRLHSKKLPGKPDLSFRKYRTAVFVNGCFWHGHQGCPKFVMPKTRTEWWENKISRTRERDAAAYAKLRASGWKVIVVWECELRGDEGELALNRVFAEITDNNPA</sequence>
<organism evidence="8 9">
    <name type="scientific">Cyclonatronum proteinivorum</name>
    <dbReference type="NCBI Taxonomy" id="1457365"/>
    <lineage>
        <taxon>Bacteria</taxon>
        <taxon>Pseudomonadati</taxon>
        <taxon>Balneolota</taxon>
        <taxon>Balneolia</taxon>
        <taxon>Balneolales</taxon>
        <taxon>Cyclonatronaceae</taxon>
        <taxon>Cyclonatronum</taxon>
    </lineage>
</organism>
<evidence type="ECO:0000256" key="3">
    <source>
        <dbReference type="ARBA" id="ARBA00022763"/>
    </source>
</evidence>
<dbReference type="EMBL" id="CP027806">
    <property type="protein sequence ID" value="AXJ00131.1"/>
    <property type="molecule type" value="Genomic_DNA"/>
</dbReference>
<dbReference type="REBASE" id="264915">
    <property type="entry name" value="V.BbaOmORF851P"/>
</dbReference>
<evidence type="ECO:0000313" key="8">
    <source>
        <dbReference type="EMBL" id="AXJ00131.1"/>
    </source>
</evidence>
<evidence type="ECO:0000256" key="4">
    <source>
        <dbReference type="ARBA" id="ARBA00022801"/>
    </source>
</evidence>
<dbReference type="NCBIfam" id="TIGR00632">
    <property type="entry name" value="vsr"/>
    <property type="match status" value="1"/>
</dbReference>
<proteinExistence type="inferred from homology"/>
<keyword evidence="3 6" id="KW-0227">DNA damage</keyword>
<evidence type="ECO:0000256" key="7">
    <source>
        <dbReference type="SAM" id="MobiDB-lite"/>
    </source>
</evidence>
<keyword evidence="1 6" id="KW-0540">Nuclease</keyword>
<comment type="function">
    <text evidence="6">May nick specific sequences that contain T:G mispairs resulting from m5C-deamination.</text>
</comment>
<evidence type="ECO:0000256" key="1">
    <source>
        <dbReference type="ARBA" id="ARBA00022722"/>
    </source>
</evidence>
<keyword evidence="2 6" id="KW-0255">Endonuclease</keyword>
<comment type="similarity">
    <text evidence="6">Belongs to the vsr family.</text>
</comment>
<evidence type="ECO:0000313" key="9">
    <source>
        <dbReference type="Proteomes" id="UP000254808"/>
    </source>
</evidence>
<dbReference type="CDD" id="cd00221">
    <property type="entry name" value="Vsr"/>
    <property type="match status" value="1"/>
</dbReference>
<keyword evidence="9" id="KW-1185">Reference proteome</keyword>